<dbReference type="EMBL" id="CAJEWN010001570">
    <property type="protein sequence ID" value="CAD2198521.1"/>
    <property type="molecule type" value="Genomic_DNA"/>
</dbReference>
<feature type="region of interest" description="Disordered" evidence="1">
    <location>
        <begin position="285"/>
        <end position="325"/>
    </location>
</feature>
<feature type="compositionally biased region" description="Polar residues" evidence="1">
    <location>
        <begin position="208"/>
        <end position="218"/>
    </location>
</feature>
<reference evidence="2 3" key="1">
    <citation type="submission" date="2020-08" db="EMBL/GenBank/DDBJ databases">
        <authorList>
            <person name="Koutsovoulos G."/>
            <person name="Danchin GJ E."/>
        </authorList>
    </citation>
    <scope>NUCLEOTIDE SEQUENCE [LARGE SCALE GENOMIC DNA]</scope>
</reference>
<dbReference type="Proteomes" id="UP000580250">
    <property type="component" value="Unassembled WGS sequence"/>
</dbReference>
<name>A0A6V7XH22_MELEN</name>
<feature type="region of interest" description="Disordered" evidence="1">
    <location>
        <begin position="208"/>
        <end position="249"/>
    </location>
</feature>
<gene>
    <name evidence="2" type="ORF">MENT_LOCUS51841</name>
</gene>
<protein>
    <submittedName>
        <fullName evidence="2">Uncharacterized protein</fullName>
    </submittedName>
</protein>
<evidence type="ECO:0000313" key="2">
    <source>
        <dbReference type="EMBL" id="CAD2198521.1"/>
    </source>
</evidence>
<sequence>MANKFILVPQEIYRGLTSFDTGEPNLDDVQRTLDKTRRVKEHPSAKNIHYNQELRRYLHLRNERQNRPVKVEMVASPKGAVMSTNQTHPSTVDNDEDLWMSDDISFSNYPREPPNNAYNVVPPLSESSYHPSLPSRSRSRNILREEVPPTQSTQSQLVKRKETVNRGEQKRLKINKKIKKPKIIVKKKQKKRVTANLSLPSNSIITQDTDPVIESQNAPLRDSTPIPLQTSKREQEAEDFEVSKKRKENNTKLEQDKEIEKKLIARKERKKKRWESIKKFREQTVPLDQAAMAQSRQADKEAKRRRRQRVARSGQSPSPPRQRERIKRKYQIPEGATMVHYKRIKVPHSKRKAEQLSKAWSEKLNILRGRKEGTKKWALKKPTKEDISLRKVKDRTVFKKWASKKPTQEDINRFKPSLW</sequence>
<organism evidence="2 3">
    <name type="scientific">Meloidogyne enterolobii</name>
    <name type="common">Root-knot nematode worm</name>
    <name type="synonym">Meloidogyne mayaguensis</name>
    <dbReference type="NCBI Taxonomy" id="390850"/>
    <lineage>
        <taxon>Eukaryota</taxon>
        <taxon>Metazoa</taxon>
        <taxon>Ecdysozoa</taxon>
        <taxon>Nematoda</taxon>
        <taxon>Chromadorea</taxon>
        <taxon>Rhabditida</taxon>
        <taxon>Tylenchina</taxon>
        <taxon>Tylenchomorpha</taxon>
        <taxon>Tylenchoidea</taxon>
        <taxon>Meloidogynidae</taxon>
        <taxon>Meloidogyninae</taxon>
        <taxon>Meloidogyne</taxon>
    </lineage>
</organism>
<comment type="caution">
    <text evidence="2">The sequence shown here is derived from an EMBL/GenBank/DDBJ whole genome shotgun (WGS) entry which is preliminary data.</text>
</comment>
<evidence type="ECO:0000256" key="1">
    <source>
        <dbReference type="SAM" id="MobiDB-lite"/>
    </source>
</evidence>
<feature type="compositionally biased region" description="Polar residues" evidence="1">
    <location>
        <begin position="125"/>
        <end position="136"/>
    </location>
</feature>
<proteinExistence type="predicted"/>
<evidence type="ECO:0000313" key="3">
    <source>
        <dbReference type="Proteomes" id="UP000580250"/>
    </source>
</evidence>
<feature type="region of interest" description="Disordered" evidence="1">
    <location>
        <begin position="125"/>
        <end position="164"/>
    </location>
</feature>
<accession>A0A6V7XH22</accession>
<dbReference type="AlphaFoldDB" id="A0A6V7XH22"/>